<dbReference type="InterPro" id="IPR025984">
    <property type="entry name" value="DCTPP"/>
</dbReference>
<dbReference type="GO" id="GO:0047429">
    <property type="term" value="F:nucleoside triphosphate diphosphatase activity"/>
    <property type="evidence" value="ECO:0007669"/>
    <property type="project" value="InterPro"/>
</dbReference>
<dbReference type="Gene3D" id="3.40.630.30">
    <property type="match status" value="1"/>
</dbReference>
<dbReference type="AlphaFoldDB" id="A0A9W6RW43"/>
<dbReference type="InterPro" id="IPR016181">
    <property type="entry name" value="Acyl_CoA_acyltransferase"/>
</dbReference>
<evidence type="ECO:0000313" key="4">
    <source>
        <dbReference type="Proteomes" id="UP001165135"/>
    </source>
</evidence>
<name>A0A9W6RW43_9ACTN</name>
<dbReference type="PROSITE" id="PS51186">
    <property type="entry name" value="GNAT"/>
    <property type="match status" value="1"/>
</dbReference>
<sequence length="345" mass="37228">MSSPGSVPPAAAASRASSSTPRPYPGSASASRRFRGTIEPGPREATIAARHQIRPLAPAAADDDAIVTALTGLVNEVYAESEKGLWADGAVRTTERELAGLVRAGEIAVARLDGRITGCVRVHRLDPATSEFGLLAADPRHRGLGVGRELVRFAERRARAQGAGRMRLELLVPRERPHPSKEFLAAWYGRLGYVVAGKGTMEDSHPHLAPLLATPCDVMIYEKDLRAGTPIDDLAARLREFAADREWEPFHTPKNLAMAVAGEAGELLAEFQWLTPEESAAVMTDPAAGARVRGELADVMTYLVRLADTLGVDLIQAAHAKLDESERRYDPETYRGTARKAPPLP</sequence>
<dbReference type="PANTHER" id="PTHR46523:SF1">
    <property type="entry name" value="DCTP PYROPHOSPHATASE 1"/>
    <property type="match status" value="1"/>
</dbReference>
<feature type="region of interest" description="Disordered" evidence="1">
    <location>
        <begin position="326"/>
        <end position="345"/>
    </location>
</feature>
<evidence type="ECO:0000256" key="1">
    <source>
        <dbReference type="SAM" id="MobiDB-lite"/>
    </source>
</evidence>
<dbReference type="InterPro" id="IPR000182">
    <property type="entry name" value="GNAT_dom"/>
</dbReference>
<dbReference type="SUPFAM" id="SSF55729">
    <property type="entry name" value="Acyl-CoA N-acyltransferases (Nat)"/>
    <property type="match status" value="1"/>
</dbReference>
<dbReference type="SUPFAM" id="SSF101386">
    <property type="entry name" value="all-alpha NTP pyrophosphatases"/>
    <property type="match status" value="1"/>
</dbReference>
<organism evidence="3 4">
    <name type="scientific">Actinoallomurus iriomotensis</name>
    <dbReference type="NCBI Taxonomy" id="478107"/>
    <lineage>
        <taxon>Bacteria</taxon>
        <taxon>Bacillati</taxon>
        <taxon>Actinomycetota</taxon>
        <taxon>Actinomycetes</taxon>
        <taxon>Streptosporangiales</taxon>
        <taxon>Thermomonosporaceae</taxon>
        <taxon>Actinoallomurus</taxon>
    </lineage>
</organism>
<proteinExistence type="predicted"/>
<dbReference type="Pfam" id="PF00583">
    <property type="entry name" value="Acetyltransf_1"/>
    <property type="match status" value="1"/>
</dbReference>
<protein>
    <recommendedName>
        <fullName evidence="2">N-acetyltransferase domain-containing protein</fullName>
    </recommendedName>
</protein>
<accession>A0A9W6RW43</accession>
<feature type="domain" description="N-acetyltransferase" evidence="2">
    <location>
        <begin position="65"/>
        <end position="217"/>
    </location>
</feature>
<reference evidence="3" key="1">
    <citation type="submission" date="2023-03" db="EMBL/GenBank/DDBJ databases">
        <title>Actinoallomurus iriomotensis NBRC 103681.</title>
        <authorList>
            <person name="Ichikawa N."/>
            <person name="Sato H."/>
            <person name="Tonouchi N."/>
        </authorList>
    </citation>
    <scope>NUCLEOTIDE SEQUENCE</scope>
    <source>
        <strain evidence="3">NBRC 103681</strain>
    </source>
</reference>
<dbReference type="GO" id="GO:0009143">
    <property type="term" value="P:nucleoside triphosphate catabolic process"/>
    <property type="evidence" value="ECO:0007669"/>
    <property type="project" value="InterPro"/>
</dbReference>
<dbReference type="CDD" id="cd04301">
    <property type="entry name" value="NAT_SF"/>
    <property type="match status" value="1"/>
</dbReference>
<evidence type="ECO:0000259" key="2">
    <source>
        <dbReference type="PROSITE" id="PS51186"/>
    </source>
</evidence>
<dbReference type="GO" id="GO:0016747">
    <property type="term" value="F:acyltransferase activity, transferring groups other than amino-acyl groups"/>
    <property type="evidence" value="ECO:0007669"/>
    <property type="project" value="InterPro"/>
</dbReference>
<feature type="region of interest" description="Disordered" evidence="1">
    <location>
        <begin position="1"/>
        <end position="40"/>
    </location>
</feature>
<evidence type="ECO:0000313" key="3">
    <source>
        <dbReference type="EMBL" id="GLY81222.1"/>
    </source>
</evidence>
<comment type="caution">
    <text evidence="3">The sequence shown here is derived from an EMBL/GenBank/DDBJ whole genome shotgun (WGS) entry which is preliminary data.</text>
</comment>
<gene>
    <name evidence="3" type="ORF">Airi01_094890</name>
</gene>
<dbReference type="Gene3D" id="1.10.287.1080">
    <property type="entry name" value="MazG-like"/>
    <property type="match status" value="1"/>
</dbReference>
<feature type="compositionally biased region" description="Low complexity" evidence="1">
    <location>
        <begin position="1"/>
        <end position="21"/>
    </location>
</feature>
<dbReference type="CDD" id="cd11537">
    <property type="entry name" value="NTP-PPase_RS21-C6_like"/>
    <property type="match status" value="1"/>
</dbReference>
<dbReference type="Proteomes" id="UP001165135">
    <property type="component" value="Unassembled WGS sequence"/>
</dbReference>
<dbReference type="Pfam" id="PF12643">
    <property type="entry name" value="MazG-like"/>
    <property type="match status" value="1"/>
</dbReference>
<dbReference type="PANTHER" id="PTHR46523">
    <property type="entry name" value="DCTP PYROPHOSPHATASE 1"/>
    <property type="match status" value="1"/>
</dbReference>
<dbReference type="EMBL" id="BSTJ01000018">
    <property type="protein sequence ID" value="GLY81222.1"/>
    <property type="molecule type" value="Genomic_DNA"/>
</dbReference>
<dbReference type="InterPro" id="IPR052555">
    <property type="entry name" value="dCTP_Pyrophosphatase"/>
</dbReference>